<evidence type="ECO:0008006" key="3">
    <source>
        <dbReference type="Google" id="ProtNLM"/>
    </source>
</evidence>
<dbReference type="EMBL" id="JAKKSL010000001">
    <property type="protein sequence ID" value="MCI2282492.1"/>
    <property type="molecule type" value="Genomic_DNA"/>
</dbReference>
<gene>
    <name evidence="1" type="ORF">L3081_02620</name>
</gene>
<evidence type="ECO:0000313" key="2">
    <source>
        <dbReference type="Proteomes" id="UP001139646"/>
    </source>
</evidence>
<name>A0ABS9WY95_9GAMM</name>
<reference evidence="1" key="1">
    <citation type="submission" date="2022-01" db="EMBL/GenBank/DDBJ databases">
        <title>Colwellia maritima, isolated from seawater.</title>
        <authorList>
            <person name="Kristyanto S."/>
            <person name="Jung J."/>
            <person name="Jeon C.O."/>
        </authorList>
    </citation>
    <scope>NUCLEOTIDE SEQUENCE</scope>
    <source>
        <strain evidence="1">MSW7</strain>
    </source>
</reference>
<organism evidence="1 2">
    <name type="scientific">Colwellia maritima</name>
    <dbReference type="NCBI Taxonomy" id="2912588"/>
    <lineage>
        <taxon>Bacteria</taxon>
        <taxon>Pseudomonadati</taxon>
        <taxon>Pseudomonadota</taxon>
        <taxon>Gammaproteobacteria</taxon>
        <taxon>Alteromonadales</taxon>
        <taxon>Colwelliaceae</taxon>
        <taxon>Colwellia</taxon>
    </lineage>
</organism>
<proteinExistence type="predicted"/>
<dbReference type="Proteomes" id="UP001139646">
    <property type="component" value="Unassembled WGS sequence"/>
</dbReference>
<accession>A0ABS9WY95</accession>
<sequence>MRFHQIKEIYQHVKDINKQFETFCEQLLLETKDERLRMFTHYIIDKLHENNTYLDKLIHSESHKVTDSWVDEEIEHNVEKQFLSLEQRTIHSVDDLLTINIDIIETINNWLLLVADVSTNNTVKEHINDLIERHSQQSHKLVHTVHRMDDM</sequence>
<keyword evidence="2" id="KW-1185">Reference proteome</keyword>
<evidence type="ECO:0000313" key="1">
    <source>
        <dbReference type="EMBL" id="MCI2282492.1"/>
    </source>
</evidence>
<dbReference type="RefSeq" id="WP_242283256.1">
    <property type="nucleotide sequence ID" value="NZ_JAKKSL010000001.1"/>
</dbReference>
<comment type="caution">
    <text evidence="1">The sequence shown here is derived from an EMBL/GenBank/DDBJ whole genome shotgun (WGS) entry which is preliminary data.</text>
</comment>
<protein>
    <recommendedName>
        <fullName evidence="3">DUF2383 domain-containing protein</fullName>
    </recommendedName>
</protein>